<evidence type="ECO:0000313" key="4">
    <source>
        <dbReference type="EMBL" id="CAI9784919.1"/>
    </source>
</evidence>
<gene>
    <name evidence="4" type="ORF">FPE_LOCUS32349</name>
</gene>
<reference evidence="4" key="1">
    <citation type="submission" date="2023-05" db="EMBL/GenBank/DDBJ databases">
        <authorList>
            <person name="Huff M."/>
        </authorList>
    </citation>
    <scope>NUCLEOTIDE SEQUENCE</scope>
</reference>
<dbReference type="PANTHER" id="PTHR11533:SF174">
    <property type="entry name" value="PUROMYCIN-SENSITIVE AMINOPEPTIDASE-RELATED"/>
    <property type="match status" value="1"/>
</dbReference>
<evidence type="ECO:0000313" key="5">
    <source>
        <dbReference type="Proteomes" id="UP000834106"/>
    </source>
</evidence>
<dbReference type="GO" id="GO:0005615">
    <property type="term" value="C:extracellular space"/>
    <property type="evidence" value="ECO:0007669"/>
    <property type="project" value="TreeGrafter"/>
</dbReference>
<keyword evidence="5" id="KW-1185">Reference proteome</keyword>
<dbReference type="AlphaFoldDB" id="A0AAD2AB14"/>
<dbReference type="InterPro" id="IPR050344">
    <property type="entry name" value="Peptidase_M1_aminopeptidases"/>
</dbReference>
<accession>A0AAD2AB14</accession>
<name>A0AAD2AB14_9LAMI</name>
<evidence type="ECO:0000259" key="3">
    <source>
        <dbReference type="Pfam" id="PF11838"/>
    </source>
</evidence>
<dbReference type="GO" id="GO:0070006">
    <property type="term" value="F:metalloaminopeptidase activity"/>
    <property type="evidence" value="ECO:0007669"/>
    <property type="project" value="TreeGrafter"/>
</dbReference>
<dbReference type="GO" id="GO:0016020">
    <property type="term" value="C:membrane"/>
    <property type="evidence" value="ECO:0007669"/>
    <property type="project" value="TreeGrafter"/>
</dbReference>
<feature type="transmembrane region" description="Helical" evidence="2">
    <location>
        <begin position="21"/>
        <end position="43"/>
    </location>
</feature>
<dbReference type="Proteomes" id="UP000834106">
    <property type="component" value="Chromosome 21"/>
</dbReference>
<dbReference type="FunFam" id="1.25.50.20:FF:000002">
    <property type="entry name" value="Aminopeptidase"/>
    <property type="match status" value="1"/>
</dbReference>
<sequence length="273" mass="31402">MLRESERRQIYGSGMDLCVAIGCDWLLLFAVVGGGSVCCWMTLGWDPKQGEGHLDAMLRGEVLTALVSFGHETTLNEANRRFHIFLEDRNTPVLPPDLRKTVYVAIMQNVSKSNRSGYDSVLRVYRETDLSQEKTRILGSIASCRDPEIIHEFLNFLLSSEVRSQDVVFGLSVSRDGRETAWNWLKENWDHINRTYGSGFLITRFISSIVSQFSSYEKAEEVEQYFASRMESYIARTLKQSIERVHINAKWVQSIQKEKHLADAVKELAYRKY</sequence>
<protein>
    <recommendedName>
        <fullName evidence="3">ERAP1-like C-terminal domain-containing protein</fullName>
    </recommendedName>
</protein>
<proteinExistence type="inferred from homology"/>
<dbReference type="GO" id="GO:0043171">
    <property type="term" value="P:peptide catabolic process"/>
    <property type="evidence" value="ECO:0007669"/>
    <property type="project" value="TreeGrafter"/>
</dbReference>
<keyword evidence="2" id="KW-0472">Membrane</keyword>
<dbReference type="Gene3D" id="1.25.50.20">
    <property type="match status" value="1"/>
</dbReference>
<dbReference type="EMBL" id="OU503056">
    <property type="protein sequence ID" value="CAI9784919.1"/>
    <property type="molecule type" value="Genomic_DNA"/>
</dbReference>
<dbReference type="GO" id="GO:0042277">
    <property type="term" value="F:peptide binding"/>
    <property type="evidence" value="ECO:0007669"/>
    <property type="project" value="TreeGrafter"/>
</dbReference>
<dbReference type="GO" id="GO:0006508">
    <property type="term" value="P:proteolysis"/>
    <property type="evidence" value="ECO:0007669"/>
    <property type="project" value="TreeGrafter"/>
</dbReference>
<dbReference type="Pfam" id="PF11838">
    <property type="entry name" value="ERAP1_C"/>
    <property type="match status" value="1"/>
</dbReference>
<dbReference type="InterPro" id="IPR024571">
    <property type="entry name" value="ERAP1-like_C_dom"/>
</dbReference>
<feature type="domain" description="ERAP1-like C-terminal" evidence="3">
    <location>
        <begin position="40"/>
        <end position="246"/>
    </location>
</feature>
<comment type="similarity">
    <text evidence="1">Belongs to the peptidase M1 family.</text>
</comment>
<evidence type="ECO:0000256" key="1">
    <source>
        <dbReference type="ARBA" id="ARBA00010136"/>
    </source>
</evidence>
<dbReference type="GO" id="GO:0005737">
    <property type="term" value="C:cytoplasm"/>
    <property type="evidence" value="ECO:0007669"/>
    <property type="project" value="TreeGrafter"/>
</dbReference>
<organism evidence="4 5">
    <name type="scientific">Fraxinus pennsylvanica</name>
    <dbReference type="NCBI Taxonomy" id="56036"/>
    <lineage>
        <taxon>Eukaryota</taxon>
        <taxon>Viridiplantae</taxon>
        <taxon>Streptophyta</taxon>
        <taxon>Embryophyta</taxon>
        <taxon>Tracheophyta</taxon>
        <taxon>Spermatophyta</taxon>
        <taxon>Magnoliopsida</taxon>
        <taxon>eudicotyledons</taxon>
        <taxon>Gunneridae</taxon>
        <taxon>Pentapetalae</taxon>
        <taxon>asterids</taxon>
        <taxon>lamiids</taxon>
        <taxon>Lamiales</taxon>
        <taxon>Oleaceae</taxon>
        <taxon>Oleeae</taxon>
        <taxon>Fraxinus</taxon>
    </lineage>
</organism>
<keyword evidence="2" id="KW-1133">Transmembrane helix</keyword>
<evidence type="ECO:0000256" key="2">
    <source>
        <dbReference type="SAM" id="Phobius"/>
    </source>
</evidence>
<dbReference type="PANTHER" id="PTHR11533">
    <property type="entry name" value="PROTEASE M1 ZINC METALLOPROTEASE"/>
    <property type="match status" value="1"/>
</dbReference>
<keyword evidence="2" id="KW-0812">Transmembrane</keyword>
<dbReference type="GO" id="GO:0008270">
    <property type="term" value="F:zinc ion binding"/>
    <property type="evidence" value="ECO:0007669"/>
    <property type="project" value="TreeGrafter"/>
</dbReference>